<reference evidence="1 2" key="1">
    <citation type="submission" date="2008-10" db="EMBL/GenBank/DDBJ databases">
        <title>Draft genome sequence of Bacteroides dorei (DSM 17855).</title>
        <authorList>
            <person name="Sudarsanam P."/>
            <person name="Ley R."/>
            <person name="Guruge J."/>
            <person name="Turnbaugh P.J."/>
            <person name="Mahowald M."/>
            <person name="Liep D."/>
            <person name="Gordon J."/>
        </authorList>
    </citation>
    <scope>NUCLEOTIDE SEQUENCE [LARGE SCALE GENOMIC DNA]</scope>
    <source>
        <strain evidence="1 2">DSM 17855</strain>
    </source>
</reference>
<dbReference type="EMBL" id="ABWZ01000080">
    <property type="protein sequence ID" value="EEB23097.1"/>
    <property type="molecule type" value="Genomic_DNA"/>
</dbReference>
<dbReference type="Proteomes" id="UP000004849">
    <property type="component" value="Unassembled WGS sequence"/>
</dbReference>
<organism evidence="1 2">
    <name type="scientific">Phocaeicola dorei DSM 17855</name>
    <dbReference type="NCBI Taxonomy" id="483217"/>
    <lineage>
        <taxon>Bacteria</taxon>
        <taxon>Pseudomonadati</taxon>
        <taxon>Bacteroidota</taxon>
        <taxon>Bacteroidia</taxon>
        <taxon>Bacteroidales</taxon>
        <taxon>Bacteroidaceae</taxon>
        <taxon>Phocaeicola</taxon>
    </lineage>
</organism>
<evidence type="ECO:0000313" key="1">
    <source>
        <dbReference type="EMBL" id="EEB23097.1"/>
    </source>
</evidence>
<reference evidence="1 2" key="2">
    <citation type="submission" date="2008-10" db="EMBL/GenBank/DDBJ databases">
        <authorList>
            <person name="Fulton L."/>
            <person name="Clifton S."/>
            <person name="Fulton B."/>
            <person name="Xu J."/>
            <person name="Minx P."/>
            <person name="Pepin K.H."/>
            <person name="Johnson M."/>
            <person name="Thiruvilangam P."/>
            <person name="Bhonagiri V."/>
            <person name="Nash W.E."/>
            <person name="Mardis E.R."/>
            <person name="Wilson R.K."/>
        </authorList>
    </citation>
    <scope>NUCLEOTIDE SEQUENCE [LARGE SCALE GENOMIC DNA]</scope>
    <source>
        <strain evidence="1 2">DSM 17855</strain>
    </source>
</reference>
<dbReference type="AlphaFoldDB" id="B6W4K0"/>
<gene>
    <name evidence="1" type="ORF">BACDOR_04500</name>
</gene>
<protein>
    <submittedName>
        <fullName evidence="1">Uncharacterized protein</fullName>
    </submittedName>
</protein>
<sequence>MVYIPSSQYTRCRVWDYFKRFFREIVKGRKDYEHLLSLTID</sequence>
<accession>B6W4K0</accession>
<dbReference type="HOGENOM" id="CLU_3265563_0_0_10"/>
<proteinExistence type="predicted"/>
<name>B6W4K0_9BACT</name>
<evidence type="ECO:0000313" key="2">
    <source>
        <dbReference type="Proteomes" id="UP000004849"/>
    </source>
</evidence>